<reference evidence="2" key="1">
    <citation type="submission" date="2021-03" db="EMBL/GenBank/DDBJ databases">
        <title>Whole genome shotgun sequence of Actinoplanes auranticolor NBRC 12245.</title>
        <authorList>
            <person name="Komaki H."/>
            <person name="Tamura T."/>
        </authorList>
    </citation>
    <scope>NUCLEOTIDE SEQUENCE</scope>
    <source>
        <strain evidence="2">NBRC 12245</strain>
    </source>
</reference>
<dbReference type="InterPro" id="IPR043519">
    <property type="entry name" value="NT_sf"/>
</dbReference>
<proteinExistence type="predicted"/>
<protein>
    <recommendedName>
        <fullName evidence="1">Lincosamide nucleotidyltransferase-like C-terminal domain-containing protein</fullName>
    </recommendedName>
</protein>
<dbReference type="Gene3D" id="1.20.120.330">
    <property type="entry name" value="Nucleotidyltransferases domain 2"/>
    <property type="match status" value="1"/>
</dbReference>
<gene>
    <name evidence="2" type="ORF">Aau02nite_58980</name>
</gene>
<evidence type="ECO:0000313" key="3">
    <source>
        <dbReference type="Proteomes" id="UP000681340"/>
    </source>
</evidence>
<evidence type="ECO:0000313" key="2">
    <source>
        <dbReference type="EMBL" id="GIM74042.1"/>
    </source>
</evidence>
<dbReference type="Gene3D" id="3.30.460.10">
    <property type="entry name" value="Beta Polymerase, domain 2"/>
    <property type="match status" value="1"/>
</dbReference>
<keyword evidence="3" id="KW-1185">Reference proteome</keyword>
<dbReference type="SUPFAM" id="SSF81301">
    <property type="entry name" value="Nucleotidyltransferase"/>
    <property type="match status" value="1"/>
</dbReference>
<dbReference type="CDD" id="cd05403">
    <property type="entry name" value="NT_KNTase_like"/>
    <property type="match status" value="1"/>
</dbReference>
<organism evidence="2 3">
    <name type="scientific">Actinoplanes auranticolor</name>
    <dbReference type="NCBI Taxonomy" id="47988"/>
    <lineage>
        <taxon>Bacteria</taxon>
        <taxon>Bacillati</taxon>
        <taxon>Actinomycetota</taxon>
        <taxon>Actinomycetes</taxon>
        <taxon>Micromonosporales</taxon>
        <taxon>Micromonosporaceae</taxon>
        <taxon>Actinoplanes</taxon>
    </lineage>
</organism>
<dbReference type="Pfam" id="PF21418">
    <property type="entry name" value="LinB-like_C"/>
    <property type="match status" value="1"/>
</dbReference>
<dbReference type="EMBL" id="BOQL01000049">
    <property type="protein sequence ID" value="GIM74042.1"/>
    <property type="molecule type" value="Genomic_DNA"/>
</dbReference>
<comment type="caution">
    <text evidence="2">The sequence shown here is derived from an EMBL/GenBank/DDBJ whole genome shotgun (WGS) entry which is preliminary data.</text>
</comment>
<dbReference type="RefSeq" id="WP_212991821.1">
    <property type="nucleotide sequence ID" value="NZ_BAABEA010000026.1"/>
</dbReference>
<name>A0A919SMA2_9ACTN</name>
<dbReference type="InterPro" id="IPR048495">
    <property type="entry name" value="LinB-like_C"/>
</dbReference>
<dbReference type="Proteomes" id="UP000681340">
    <property type="component" value="Unassembled WGS sequence"/>
</dbReference>
<sequence length="237" mass="26416">MLEQVRLIERVREVCRADSRVEAALMYGSFADGSADEHSDIEFWMFFTAVPADPRAWIELVSPVTHLVRNEFGAHVAFFPGLIRGEFHFAGTADIAAVRDWPAGAIVPVVDRHGRLEQARPQGVTDRTADVCGRFANWLLLAHHVGQRGEVLRQRDALAHAQRHLLWMARLAEGRTEHWLTPSRQAEAELSAATIAALSRTHEDVSAAWQAGRALWIKLDPDPPELLLAELDRALGS</sequence>
<dbReference type="AlphaFoldDB" id="A0A919SMA2"/>
<accession>A0A919SMA2</accession>
<feature type="domain" description="Lincosamide nucleotidyltransferase-like C-terminal" evidence="1">
    <location>
        <begin position="131"/>
        <end position="194"/>
    </location>
</feature>
<evidence type="ECO:0000259" key="1">
    <source>
        <dbReference type="Pfam" id="PF21418"/>
    </source>
</evidence>